<evidence type="ECO:0000259" key="13">
    <source>
        <dbReference type="Pfam" id="PF08357"/>
    </source>
</evidence>
<organism evidence="15 16">
    <name type="scientific">Mugilogobius chulae</name>
    <name type="common">yellowstripe goby</name>
    <dbReference type="NCBI Taxonomy" id="88201"/>
    <lineage>
        <taxon>Eukaryota</taxon>
        <taxon>Metazoa</taxon>
        <taxon>Chordata</taxon>
        <taxon>Craniata</taxon>
        <taxon>Vertebrata</taxon>
        <taxon>Euteleostomi</taxon>
        <taxon>Actinopterygii</taxon>
        <taxon>Neopterygii</taxon>
        <taxon>Teleostei</taxon>
        <taxon>Neoteleostei</taxon>
        <taxon>Acanthomorphata</taxon>
        <taxon>Gobiaria</taxon>
        <taxon>Gobiiformes</taxon>
        <taxon>Gobioidei</taxon>
        <taxon>Gobiidae</taxon>
        <taxon>Gobionellinae</taxon>
        <taxon>Mugilogobius</taxon>
    </lineage>
</organism>
<dbReference type="GO" id="GO:0006954">
    <property type="term" value="P:inflammatory response"/>
    <property type="evidence" value="ECO:0007669"/>
    <property type="project" value="UniProtKB-KW"/>
</dbReference>
<dbReference type="GO" id="GO:0030368">
    <property type="term" value="F:interleukin-17 receptor activity"/>
    <property type="evidence" value="ECO:0007669"/>
    <property type="project" value="InterPro"/>
</dbReference>
<evidence type="ECO:0000256" key="12">
    <source>
        <dbReference type="SAM" id="SignalP"/>
    </source>
</evidence>
<evidence type="ECO:0000313" key="15">
    <source>
        <dbReference type="EMBL" id="KAK7884864.1"/>
    </source>
</evidence>
<evidence type="ECO:0000256" key="10">
    <source>
        <dbReference type="ARBA" id="ARBA00023198"/>
    </source>
</evidence>
<evidence type="ECO:0000256" key="9">
    <source>
        <dbReference type="ARBA" id="ARBA00023180"/>
    </source>
</evidence>
<keyword evidence="16" id="KW-1185">Reference proteome</keyword>
<reference evidence="16" key="1">
    <citation type="submission" date="2024-04" db="EMBL/GenBank/DDBJ databases">
        <title>Salinicola lusitanus LLJ914,a marine bacterium isolated from the Okinawa Trough.</title>
        <authorList>
            <person name="Li J."/>
        </authorList>
    </citation>
    <scope>NUCLEOTIDE SEQUENCE [LARGE SCALE GENOMIC DNA]</scope>
</reference>
<dbReference type="Proteomes" id="UP001460270">
    <property type="component" value="Unassembled WGS sequence"/>
</dbReference>
<dbReference type="PANTHER" id="PTHR15583:SF21">
    <property type="entry name" value="INTERLEUKIN-17 RECEPTOR E-LIKE"/>
    <property type="match status" value="1"/>
</dbReference>
<dbReference type="AlphaFoldDB" id="A0AAW0N194"/>
<evidence type="ECO:0000256" key="6">
    <source>
        <dbReference type="ARBA" id="ARBA00022989"/>
    </source>
</evidence>
<comment type="subcellular location">
    <subcellularLocation>
        <location evidence="1">Cell membrane</location>
        <topology evidence="1">Single-pass membrane protein</topology>
    </subcellularLocation>
    <subcellularLocation>
        <location evidence="2">Membrane</location>
        <topology evidence="2">Single-pass type I membrane protein</topology>
    </subcellularLocation>
</comment>
<keyword evidence="7 11" id="KW-0472">Membrane</keyword>
<keyword evidence="5 12" id="KW-0732">Signal</keyword>
<accession>A0AAW0N194</accession>
<dbReference type="InterPro" id="IPR013568">
    <property type="entry name" value="SEFIR_dom"/>
</dbReference>
<dbReference type="InterPro" id="IPR027841">
    <property type="entry name" value="IL-17_rcpt_C/E_N"/>
</dbReference>
<keyword evidence="10" id="KW-0395">Inflammatory response</keyword>
<keyword evidence="8" id="KW-0675">Receptor</keyword>
<gene>
    <name evidence="15" type="ORF">WMY93_027987</name>
</gene>
<keyword evidence="4 11" id="KW-0812">Transmembrane</keyword>
<feature type="domain" description="SEFIR" evidence="13">
    <location>
        <begin position="342"/>
        <end position="543"/>
    </location>
</feature>
<evidence type="ECO:0000256" key="7">
    <source>
        <dbReference type="ARBA" id="ARBA00023136"/>
    </source>
</evidence>
<dbReference type="PANTHER" id="PTHR15583">
    <property type="entry name" value="INTERLEUKIN-17 RECEPTOR"/>
    <property type="match status" value="1"/>
</dbReference>
<feature type="transmembrane region" description="Helical" evidence="11">
    <location>
        <begin position="305"/>
        <end position="326"/>
    </location>
</feature>
<dbReference type="InterPro" id="IPR039465">
    <property type="entry name" value="IL-17_rcpt-like"/>
</dbReference>
<comment type="caution">
    <text evidence="15">The sequence shown here is derived from an EMBL/GenBank/DDBJ whole genome shotgun (WGS) entry which is preliminary data.</text>
</comment>
<proteinExistence type="predicted"/>
<evidence type="ECO:0000256" key="5">
    <source>
        <dbReference type="ARBA" id="ARBA00022729"/>
    </source>
</evidence>
<evidence type="ECO:0000256" key="2">
    <source>
        <dbReference type="ARBA" id="ARBA00004479"/>
    </source>
</evidence>
<protein>
    <submittedName>
        <fullName evidence="15">Uncharacterized protein</fullName>
    </submittedName>
</protein>
<sequence>MRVDTTLAIIVVCLLLDSARSTGQLPYPRGTPRFNFTLNESAKSITIYVEPGYPINARAVYKRLNRNISAGPKELINSNVSSAVLGIYYWLPCICVEAYYFGYDSKRHFKCPLTNSIVPDVNDVWDSTVIKLESNSLAMTFQCPAIVTEISTALCWKHDSYCTVVFDLSLVERVQGVKREYNTSAVDKHPQMCVQRTLQGSNNISCHFKAGMSSWMVDIEPKSRSIFVYINSTVPAKFSVQLCKLNQTACASRGQIQSLDTKQRIATFQLSMLPVEERPCVQVWQTEPALHGRRIFCPRYTRSSYGVYAVTFLVCVVITIALGICFNRLTKKGTAGWLYIQRPILLVCSSEDYVHVSSVCALASILQGDLGATVHLALWAQSVQTPHGTRVADVGPLPWLYGQWDTVIKAQGMVLIFWSLDAKIAYKKWWSKKESIKSSKQKDFISRLPQKMEYSTLTEKYEYRRVDKHRSLTKDFSEPCSVVKPVFKAALTCLMGALQENKPQKVAFVSLHGHNSSKDIPKAFKGVPHFCVPHQFSGLIQELGVKIRLSENSKLHCWTRLLSKVLCFWLAKRLARRFQGTLQ</sequence>
<keyword evidence="6 11" id="KW-1133">Transmembrane helix</keyword>
<keyword evidence="9" id="KW-0325">Glycoprotein</keyword>
<dbReference type="Pfam" id="PF08357">
    <property type="entry name" value="SEFIR"/>
    <property type="match status" value="1"/>
</dbReference>
<dbReference type="EMBL" id="JBBPFD010000020">
    <property type="protein sequence ID" value="KAK7884864.1"/>
    <property type="molecule type" value="Genomic_DNA"/>
</dbReference>
<dbReference type="Gene3D" id="3.40.50.11530">
    <property type="match status" value="1"/>
</dbReference>
<evidence type="ECO:0000259" key="14">
    <source>
        <dbReference type="Pfam" id="PF15037"/>
    </source>
</evidence>
<feature type="domain" description="Interleukin-17 receptor C/E N-terminal" evidence="14">
    <location>
        <begin position="89"/>
        <end position="286"/>
    </location>
</feature>
<name>A0AAW0N194_9GOBI</name>
<dbReference type="Pfam" id="PF15037">
    <property type="entry name" value="IL17_R_N"/>
    <property type="match status" value="1"/>
</dbReference>
<evidence type="ECO:0000256" key="1">
    <source>
        <dbReference type="ARBA" id="ARBA00004162"/>
    </source>
</evidence>
<evidence type="ECO:0000256" key="4">
    <source>
        <dbReference type="ARBA" id="ARBA00022692"/>
    </source>
</evidence>
<evidence type="ECO:0000256" key="3">
    <source>
        <dbReference type="ARBA" id="ARBA00022475"/>
    </source>
</evidence>
<evidence type="ECO:0000256" key="11">
    <source>
        <dbReference type="SAM" id="Phobius"/>
    </source>
</evidence>
<feature type="chain" id="PRO_5043575600" evidence="12">
    <location>
        <begin position="22"/>
        <end position="583"/>
    </location>
</feature>
<evidence type="ECO:0000313" key="16">
    <source>
        <dbReference type="Proteomes" id="UP001460270"/>
    </source>
</evidence>
<feature type="signal peptide" evidence="12">
    <location>
        <begin position="1"/>
        <end position="21"/>
    </location>
</feature>
<dbReference type="GO" id="GO:0005886">
    <property type="term" value="C:plasma membrane"/>
    <property type="evidence" value="ECO:0007669"/>
    <property type="project" value="UniProtKB-SubCell"/>
</dbReference>
<evidence type="ECO:0000256" key="8">
    <source>
        <dbReference type="ARBA" id="ARBA00023170"/>
    </source>
</evidence>
<keyword evidence="3" id="KW-1003">Cell membrane</keyword>